<sequence length="269" mass="29413">MYLKSALLIYFMFFFFSGRLSLVKSFTPLSCTSSSRTSLVNSFTPISRTTFSSKTFRLLSTSLPPLSTLSSPHTASIVIKKSTFIALSSPCPSYTSAQTFLSTCKSLHPKARHHCHAYLSHSPPTSRCSDDGEPTGTAGQPILSSLKKHNLTNVVVVVVRYSGGIKLGSGGLIRAYGGIASTNLSEATKSEIVMTKEIKVALNVKYVGEVYGICKKCDGEILEEGFDEGESVFKVRLLEEKVDEFKEELGDRVSGDVRISDVEYFNDDE</sequence>
<dbReference type="InterPro" id="IPR020568">
    <property type="entry name" value="Ribosomal_Su5_D2-typ_SF"/>
</dbReference>
<dbReference type="PANTHER" id="PTHR16301">
    <property type="entry name" value="IMPACT-RELATED"/>
    <property type="match status" value="1"/>
</dbReference>
<evidence type="ECO:0000259" key="2">
    <source>
        <dbReference type="Pfam" id="PF01205"/>
    </source>
</evidence>
<dbReference type="InterPro" id="IPR001498">
    <property type="entry name" value="Impact_N"/>
</dbReference>
<dbReference type="Proteomes" id="UP001165160">
    <property type="component" value="Unassembled WGS sequence"/>
</dbReference>
<dbReference type="Gene3D" id="3.30.230.30">
    <property type="entry name" value="Impact, N-terminal domain"/>
    <property type="match status" value="1"/>
</dbReference>
<dbReference type="InterPro" id="IPR023582">
    <property type="entry name" value="Impact"/>
</dbReference>
<dbReference type="SUPFAM" id="SSF54211">
    <property type="entry name" value="Ribosomal protein S5 domain 2-like"/>
    <property type="match status" value="1"/>
</dbReference>
<protein>
    <recommendedName>
        <fullName evidence="2">Impact N-terminal domain-containing protein</fullName>
    </recommendedName>
</protein>
<dbReference type="Pfam" id="PF01205">
    <property type="entry name" value="Impact_N"/>
    <property type="match status" value="1"/>
</dbReference>
<dbReference type="PANTHER" id="PTHR16301:SF20">
    <property type="entry name" value="IMPACT FAMILY MEMBER YIGZ"/>
    <property type="match status" value="1"/>
</dbReference>
<organism evidence="3 4">
    <name type="scientific">Triparma verrucosa</name>
    <dbReference type="NCBI Taxonomy" id="1606542"/>
    <lineage>
        <taxon>Eukaryota</taxon>
        <taxon>Sar</taxon>
        <taxon>Stramenopiles</taxon>
        <taxon>Ochrophyta</taxon>
        <taxon>Bolidophyceae</taxon>
        <taxon>Parmales</taxon>
        <taxon>Triparmaceae</taxon>
        <taxon>Triparma</taxon>
    </lineage>
</organism>
<reference evidence="4" key="1">
    <citation type="journal article" date="2023" name="Commun. Biol.">
        <title>Genome analysis of Parmales, the sister group of diatoms, reveals the evolutionary specialization of diatoms from phago-mixotrophs to photoautotrophs.</title>
        <authorList>
            <person name="Ban H."/>
            <person name="Sato S."/>
            <person name="Yoshikawa S."/>
            <person name="Yamada K."/>
            <person name="Nakamura Y."/>
            <person name="Ichinomiya M."/>
            <person name="Sato N."/>
            <person name="Blanc-Mathieu R."/>
            <person name="Endo H."/>
            <person name="Kuwata A."/>
            <person name="Ogata H."/>
        </authorList>
    </citation>
    <scope>NUCLEOTIDE SEQUENCE [LARGE SCALE GENOMIC DNA]</scope>
    <source>
        <strain evidence="4">NIES 3699</strain>
    </source>
</reference>
<evidence type="ECO:0000313" key="4">
    <source>
        <dbReference type="Proteomes" id="UP001165160"/>
    </source>
</evidence>
<gene>
    <name evidence="3" type="ORF">TrVE_jg6604</name>
</gene>
<name>A0A9W7BPV5_9STRA</name>
<dbReference type="Gene3D" id="3.30.70.240">
    <property type="match status" value="1"/>
</dbReference>
<evidence type="ECO:0000256" key="1">
    <source>
        <dbReference type="ARBA" id="ARBA00007665"/>
    </source>
</evidence>
<dbReference type="AlphaFoldDB" id="A0A9W7BPV5"/>
<accession>A0A9W7BPV5</accession>
<proteinExistence type="inferred from homology"/>
<comment type="caution">
    <text evidence="3">The sequence shown here is derived from an EMBL/GenBank/DDBJ whole genome shotgun (WGS) entry which is preliminary data.</text>
</comment>
<dbReference type="EMBL" id="BRXX01000153">
    <property type="protein sequence ID" value="GMH94311.1"/>
    <property type="molecule type" value="Genomic_DNA"/>
</dbReference>
<dbReference type="GO" id="GO:0006446">
    <property type="term" value="P:regulation of translational initiation"/>
    <property type="evidence" value="ECO:0007669"/>
    <property type="project" value="TreeGrafter"/>
</dbReference>
<comment type="similarity">
    <text evidence="1">Belongs to the IMPACT family.</text>
</comment>
<feature type="domain" description="Impact N-terminal" evidence="2">
    <location>
        <begin position="80"/>
        <end position="182"/>
    </location>
</feature>
<keyword evidence="4" id="KW-1185">Reference proteome</keyword>
<dbReference type="GO" id="GO:0005737">
    <property type="term" value="C:cytoplasm"/>
    <property type="evidence" value="ECO:0007669"/>
    <property type="project" value="TreeGrafter"/>
</dbReference>
<evidence type="ECO:0000313" key="3">
    <source>
        <dbReference type="EMBL" id="GMH94311.1"/>
    </source>
</evidence>
<dbReference type="InterPro" id="IPR036956">
    <property type="entry name" value="Impact_N_sf"/>
</dbReference>